<evidence type="ECO:0000313" key="2">
    <source>
        <dbReference type="Proteomes" id="UP000008276"/>
    </source>
</evidence>
<evidence type="ECO:0000313" key="1">
    <source>
        <dbReference type="EMBL" id="AEM77951.1"/>
    </source>
</evidence>
<proteinExistence type="predicted"/>
<dbReference type="EMBL" id="CP002991">
    <property type="protein sequence ID" value="AEM77951.1"/>
    <property type="molecule type" value="Genomic_DNA"/>
</dbReference>
<sequence>MDIDEKVLGIDGAKGGWVVATCKKGEVFVQFFEKIEDVWQLYESKAKLILIDIPIGLPHSQKRYRSCDEEVRKFLGYPRSSSIFSPPCREVFKAKSYTKALAINKEVLGKGLSKQVWNIVPKIKEVDEFIIKNPEAIELIKESHPEVAFKGLKGEAAKFSKRDEEGYKERIEFLRKLFKNFNCEIVENKIEGLKRDDIVDALILLMTGILAIKGEKVGSEICSFPTNFKEKDLLGLPMEIFFVKFSRLNEFSIE</sequence>
<dbReference type="AlphaFoldDB" id="G2MW63"/>
<organism evidence="1 2">
    <name type="scientific">Thermoanaerobacter wiegelii Rt8.B1</name>
    <dbReference type="NCBI Taxonomy" id="697303"/>
    <lineage>
        <taxon>Bacteria</taxon>
        <taxon>Bacillati</taxon>
        <taxon>Bacillota</taxon>
        <taxon>Clostridia</taxon>
        <taxon>Thermoanaerobacterales</taxon>
        <taxon>Thermoanaerobacteraceae</taxon>
        <taxon>Thermoanaerobacter</taxon>
    </lineage>
</organism>
<dbReference type="HOGENOM" id="CLU_080977_1_0_9"/>
<dbReference type="RefSeq" id="WP_014062299.1">
    <property type="nucleotide sequence ID" value="NC_015958.1"/>
</dbReference>
<dbReference type="InterPro" id="IPR007362">
    <property type="entry name" value="DUF429"/>
</dbReference>
<accession>G2MW63</accession>
<dbReference type="eggNOG" id="COG4923">
    <property type="taxonomic scope" value="Bacteria"/>
</dbReference>
<dbReference type="KEGG" id="twi:Thewi_0481"/>
<gene>
    <name evidence="1" type="ORF">Thewi_0481</name>
</gene>
<reference evidence="1 2" key="1">
    <citation type="submission" date="2011-08" db="EMBL/GenBank/DDBJ databases">
        <title>Complete sequence of Thermoanaerobacter wiegelii Rt8.B1.</title>
        <authorList>
            <consortium name="US DOE Joint Genome Institute"/>
            <person name="Lucas S."/>
            <person name="Han J."/>
            <person name="Lapidus A."/>
            <person name="Cheng J.-F."/>
            <person name="Goodwin L."/>
            <person name="Pitluck S."/>
            <person name="Peters L."/>
            <person name="Mikhailova N."/>
            <person name="Zeytun A."/>
            <person name="Daligault H."/>
            <person name="Detter J.C."/>
            <person name="Han C."/>
            <person name="Tapia R."/>
            <person name="Land M."/>
            <person name="Hauser L."/>
            <person name="Kyrpides N."/>
            <person name="Ivanova N."/>
            <person name="Pagani I."/>
            <person name="Hemme C."/>
            <person name="Woyke T."/>
        </authorList>
    </citation>
    <scope>NUCLEOTIDE SEQUENCE [LARGE SCALE GENOMIC DNA]</scope>
    <source>
        <strain evidence="1 2">Rt8.B1</strain>
    </source>
</reference>
<evidence type="ECO:0008006" key="3">
    <source>
        <dbReference type="Google" id="ProtNLM"/>
    </source>
</evidence>
<dbReference type="STRING" id="697303.Thewi_0481"/>
<protein>
    <recommendedName>
        <fullName evidence="3">DUF429 domain-containing protein</fullName>
    </recommendedName>
</protein>
<dbReference type="Pfam" id="PF04250">
    <property type="entry name" value="DUF429"/>
    <property type="match status" value="1"/>
</dbReference>
<dbReference type="Proteomes" id="UP000008276">
    <property type="component" value="Chromosome"/>
</dbReference>
<name>G2MW63_9THEO</name>
<keyword evidence="2" id="KW-1185">Reference proteome</keyword>